<evidence type="ECO:0000313" key="2">
    <source>
        <dbReference type="EMBL" id="VDL58160.1"/>
    </source>
</evidence>
<proteinExistence type="predicted"/>
<evidence type="ECO:0000313" key="3">
    <source>
        <dbReference type="Proteomes" id="UP000274504"/>
    </source>
</evidence>
<keyword evidence="1" id="KW-0175">Coiled coil</keyword>
<sequence length="62" mass="7512">MEKRMEELEREQSFEALRSKVKKADEERKRKEELEREIALKMGHLQDHGIDHQLGYLSFKIL</sequence>
<reference evidence="2 3" key="1">
    <citation type="submission" date="2018-11" db="EMBL/GenBank/DDBJ databases">
        <authorList>
            <consortium name="Pathogen Informatics"/>
        </authorList>
    </citation>
    <scope>NUCLEOTIDE SEQUENCE [LARGE SCALE GENOMIC DNA]</scope>
</reference>
<feature type="coiled-coil region" evidence="1">
    <location>
        <begin position="14"/>
        <end position="44"/>
    </location>
</feature>
<dbReference type="Proteomes" id="UP000274504">
    <property type="component" value="Unassembled WGS sequence"/>
</dbReference>
<evidence type="ECO:0000256" key="1">
    <source>
        <dbReference type="SAM" id="Coils"/>
    </source>
</evidence>
<dbReference type="EMBL" id="UYSG01003539">
    <property type="protein sequence ID" value="VDL58160.1"/>
    <property type="molecule type" value="Genomic_DNA"/>
</dbReference>
<name>A0A3P6ZD95_HYMDI</name>
<dbReference type="AlphaFoldDB" id="A0A3P6ZD95"/>
<gene>
    <name evidence="2" type="ORF">HDID_LOCUS5842</name>
</gene>
<accession>A0A3P6ZD95</accession>
<organism evidence="2 3">
    <name type="scientific">Hymenolepis diminuta</name>
    <name type="common">Rat tapeworm</name>
    <dbReference type="NCBI Taxonomy" id="6216"/>
    <lineage>
        <taxon>Eukaryota</taxon>
        <taxon>Metazoa</taxon>
        <taxon>Spiralia</taxon>
        <taxon>Lophotrochozoa</taxon>
        <taxon>Platyhelminthes</taxon>
        <taxon>Cestoda</taxon>
        <taxon>Eucestoda</taxon>
        <taxon>Cyclophyllidea</taxon>
        <taxon>Hymenolepididae</taxon>
        <taxon>Hymenolepis</taxon>
    </lineage>
</organism>
<protein>
    <submittedName>
        <fullName evidence="2">Uncharacterized protein</fullName>
    </submittedName>
</protein>